<dbReference type="InterPro" id="IPR000835">
    <property type="entry name" value="HTH_MarR-typ"/>
</dbReference>
<reference evidence="3" key="1">
    <citation type="journal article" date="2019" name="Int. J. Syst. Evol. Microbiol.">
        <title>The Global Catalogue of Microorganisms (GCM) 10K type strain sequencing project: providing services to taxonomists for standard genome sequencing and annotation.</title>
        <authorList>
            <consortium name="The Broad Institute Genomics Platform"/>
            <consortium name="The Broad Institute Genome Sequencing Center for Infectious Disease"/>
            <person name="Wu L."/>
            <person name="Ma J."/>
        </authorList>
    </citation>
    <scope>NUCLEOTIDE SEQUENCE [LARGE SCALE GENOMIC DNA]</scope>
    <source>
        <strain evidence="3">JCM 16902</strain>
    </source>
</reference>
<name>A0ABP7AGI1_9ACTN</name>
<comment type="caution">
    <text evidence="2">The sequence shown here is derived from an EMBL/GenBank/DDBJ whole genome shotgun (WGS) entry which is preliminary data.</text>
</comment>
<evidence type="ECO:0000313" key="3">
    <source>
        <dbReference type="Proteomes" id="UP001501074"/>
    </source>
</evidence>
<dbReference type="Gene3D" id="1.10.10.10">
    <property type="entry name" value="Winged helix-like DNA-binding domain superfamily/Winged helix DNA-binding domain"/>
    <property type="match status" value="1"/>
</dbReference>
<sequence>MSVLEETDLRVSLMKVTRRLRAEKSDTELTDSQMSVLAVLDRSGPLTPRALADFERVQPPSMTRTLASLDARGLVDREPDPADGRQIIVRITPSGAAAVTATRRQRDAWLARRLADLDPEERAVLARASQILRRIADS</sequence>
<dbReference type="PANTHER" id="PTHR39515">
    <property type="entry name" value="CONSERVED PROTEIN"/>
    <property type="match status" value="1"/>
</dbReference>
<dbReference type="Pfam" id="PF12802">
    <property type="entry name" value="MarR_2"/>
    <property type="match status" value="1"/>
</dbReference>
<dbReference type="InterPro" id="IPR036390">
    <property type="entry name" value="WH_DNA-bd_sf"/>
</dbReference>
<evidence type="ECO:0000259" key="1">
    <source>
        <dbReference type="PROSITE" id="PS50995"/>
    </source>
</evidence>
<dbReference type="Proteomes" id="UP001501074">
    <property type="component" value="Unassembled WGS sequence"/>
</dbReference>
<dbReference type="InterPro" id="IPR036388">
    <property type="entry name" value="WH-like_DNA-bd_sf"/>
</dbReference>
<gene>
    <name evidence="2" type="ORF">GCM10022223_57300</name>
</gene>
<dbReference type="InterPro" id="IPR052526">
    <property type="entry name" value="HTH-type_Bedaq_tolerance"/>
</dbReference>
<dbReference type="SUPFAM" id="SSF46785">
    <property type="entry name" value="Winged helix' DNA-binding domain"/>
    <property type="match status" value="1"/>
</dbReference>
<feature type="domain" description="HTH marR-type" evidence="1">
    <location>
        <begin position="6"/>
        <end position="137"/>
    </location>
</feature>
<dbReference type="EMBL" id="BAAAZO010000011">
    <property type="protein sequence ID" value="GAA3631734.1"/>
    <property type="molecule type" value="Genomic_DNA"/>
</dbReference>
<evidence type="ECO:0000313" key="2">
    <source>
        <dbReference type="EMBL" id="GAA3631734.1"/>
    </source>
</evidence>
<organism evidence="2 3">
    <name type="scientific">Kineosporia mesophila</name>
    <dbReference type="NCBI Taxonomy" id="566012"/>
    <lineage>
        <taxon>Bacteria</taxon>
        <taxon>Bacillati</taxon>
        <taxon>Actinomycetota</taxon>
        <taxon>Actinomycetes</taxon>
        <taxon>Kineosporiales</taxon>
        <taxon>Kineosporiaceae</taxon>
        <taxon>Kineosporia</taxon>
    </lineage>
</organism>
<keyword evidence="3" id="KW-1185">Reference proteome</keyword>
<protein>
    <submittedName>
        <fullName evidence="2">MarR family transcriptional regulator</fullName>
    </submittedName>
</protein>
<dbReference type="PROSITE" id="PS50995">
    <property type="entry name" value="HTH_MARR_2"/>
    <property type="match status" value="1"/>
</dbReference>
<dbReference type="SMART" id="SM00347">
    <property type="entry name" value="HTH_MARR"/>
    <property type="match status" value="1"/>
</dbReference>
<proteinExistence type="predicted"/>
<dbReference type="PANTHER" id="PTHR39515:SF2">
    <property type="entry name" value="HTH-TYPE TRANSCRIPTIONAL REGULATOR RV0880"/>
    <property type="match status" value="1"/>
</dbReference>
<accession>A0ABP7AGI1</accession>